<name>A0A8J4TXC8_CLAMG</name>
<evidence type="ECO:0000313" key="1">
    <source>
        <dbReference type="EMBL" id="KAF5905741.1"/>
    </source>
</evidence>
<protein>
    <submittedName>
        <fullName evidence="1">Uncharacterized protein</fullName>
    </submittedName>
</protein>
<sequence length="61" mass="7054">MNRNSLLRNYKCNQIGETSCTYCNTCQAQTAMVGKLCLWTWHLCRFPATHVCMAQATLMRH</sequence>
<dbReference type="Proteomes" id="UP000727407">
    <property type="component" value="Unassembled WGS sequence"/>
</dbReference>
<proteinExistence type="predicted"/>
<evidence type="ECO:0000313" key="2">
    <source>
        <dbReference type="Proteomes" id="UP000727407"/>
    </source>
</evidence>
<gene>
    <name evidence="1" type="primary">pat14</name>
    <name evidence="1" type="ORF">DAT39_004497</name>
</gene>
<dbReference type="EMBL" id="QNUK01000040">
    <property type="protein sequence ID" value="KAF5905741.1"/>
    <property type="molecule type" value="Genomic_DNA"/>
</dbReference>
<accession>A0A8J4TXC8</accession>
<reference evidence="1" key="1">
    <citation type="submission" date="2020-07" db="EMBL/GenBank/DDBJ databases">
        <title>Clarias magur genome sequencing, assembly and annotation.</title>
        <authorList>
            <person name="Kushwaha B."/>
            <person name="Kumar R."/>
            <person name="Das P."/>
            <person name="Joshi C.G."/>
            <person name="Kumar D."/>
            <person name="Nagpure N.S."/>
            <person name="Pandey M."/>
            <person name="Agarwal S."/>
            <person name="Srivastava S."/>
            <person name="Singh M."/>
            <person name="Sahoo L."/>
            <person name="Jayasankar P."/>
            <person name="Meher P.K."/>
            <person name="Koringa P.G."/>
            <person name="Iquebal M.A."/>
            <person name="Das S.P."/>
            <person name="Bit A."/>
            <person name="Patnaik S."/>
            <person name="Patel N."/>
            <person name="Shah T.M."/>
            <person name="Hinsu A."/>
            <person name="Jena J.K."/>
        </authorList>
    </citation>
    <scope>NUCLEOTIDE SEQUENCE</scope>
    <source>
        <strain evidence="1">CIFAMagur01</strain>
        <tissue evidence="1">Testis</tissue>
    </source>
</reference>
<comment type="caution">
    <text evidence="1">The sequence shown here is derived from an EMBL/GenBank/DDBJ whole genome shotgun (WGS) entry which is preliminary data.</text>
</comment>
<dbReference type="AlphaFoldDB" id="A0A8J4TXC8"/>
<keyword evidence="2" id="KW-1185">Reference proteome</keyword>
<organism evidence="1 2">
    <name type="scientific">Clarias magur</name>
    <name type="common">Asian catfish</name>
    <name type="synonym">Macropteronotus magur</name>
    <dbReference type="NCBI Taxonomy" id="1594786"/>
    <lineage>
        <taxon>Eukaryota</taxon>
        <taxon>Metazoa</taxon>
        <taxon>Chordata</taxon>
        <taxon>Craniata</taxon>
        <taxon>Vertebrata</taxon>
        <taxon>Euteleostomi</taxon>
        <taxon>Actinopterygii</taxon>
        <taxon>Neopterygii</taxon>
        <taxon>Teleostei</taxon>
        <taxon>Ostariophysi</taxon>
        <taxon>Siluriformes</taxon>
        <taxon>Clariidae</taxon>
        <taxon>Clarias</taxon>
    </lineage>
</organism>